<accession>A0D679</accession>
<dbReference type="CDD" id="cd00167">
    <property type="entry name" value="SANT"/>
    <property type="match status" value="1"/>
</dbReference>
<dbReference type="InterPro" id="IPR001005">
    <property type="entry name" value="SANT/Myb"/>
</dbReference>
<dbReference type="PROSITE" id="PS50090">
    <property type="entry name" value="MYB_LIKE"/>
    <property type="match status" value="3"/>
</dbReference>
<evidence type="ECO:0000259" key="1">
    <source>
        <dbReference type="PROSITE" id="PS50090"/>
    </source>
</evidence>
<dbReference type="GO" id="GO:0000981">
    <property type="term" value="F:DNA-binding transcription factor activity, RNA polymerase II-specific"/>
    <property type="evidence" value="ECO:0000318"/>
    <property type="project" value="GO_Central"/>
</dbReference>
<evidence type="ECO:0000313" key="3">
    <source>
        <dbReference type="EMBL" id="CAK78546.1"/>
    </source>
</evidence>
<dbReference type="OrthoDB" id="286708at2759"/>
<dbReference type="SUPFAM" id="SSF46689">
    <property type="entry name" value="Homeodomain-like"/>
    <property type="match status" value="2"/>
</dbReference>
<feature type="domain" description="HTH myb-type" evidence="2">
    <location>
        <begin position="162"/>
        <end position="221"/>
    </location>
</feature>
<dbReference type="PROSITE" id="PS51294">
    <property type="entry name" value="HTH_MYB"/>
    <property type="match status" value="1"/>
</dbReference>
<keyword evidence="4" id="KW-1185">Reference proteome</keyword>
<dbReference type="PANTHER" id="PTHR45614:SF271">
    <property type="entry name" value="MYB DNA BINDING PROTEIN_ TRANSCRIPTION FACTOR-LIKE PROTEIN"/>
    <property type="match status" value="1"/>
</dbReference>
<dbReference type="KEGG" id="ptm:GSPATT00013976001"/>
<dbReference type="EMBL" id="CT868307">
    <property type="protein sequence ID" value="CAK78546.1"/>
    <property type="molecule type" value="Genomic_DNA"/>
</dbReference>
<dbReference type="InterPro" id="IPR009057">
    <property type="entry name" value="Homeodomain-like_sf"/>
</dbReference>
<proteinExistence type="predicted"/>
<dbReference type="GO" id="GO:0006355">
    <property type="term" value="P:regulation of DNA-templated transcription"/>
    <property type="evidence" value="ECO:0000318"/>
    <property type="project" value="GO_Central"/>
</dbReference>
<dbReference type="OMA" id="SGRENKW"/>
<evidence type="ECO:0000259" key="2">
    <source>
        <dbReference type="PROSITE" id="PS51294"/>
    </source>
</evidence>
<dbReference type="GeneID" id="5031727"/>
<name>A0D679_PARTE</name>
<dbReference type="InParanoid" id="A0D679"/>
<dbReference type="Proteomes" id="UP000000600">
    <property type="component" value="Unassembled WGS sequence"/>
</dbReference>
<protein>
    <submittedName>
        <fullName evidence="3">Uncharacterized protein</fullName>
    </submittedName>
</protein>
<dbReference type="InterPro" id="IPR017930">
    <property type="entry name" value="Myb_dom"/>
</dbReference>
<dbReference type="InterPro" id="IPR050560">
    <property type="entry name" value="MYB_TF"/>
</dbReference>
<dbReference type="Gene3D" id="1.10.10.60">
    <property type="entry name" value="Homeodomain-like"/>
    <property type="match status" value="2"/>
</dbReference>
<dbReference type="GO" id="GO:0000978">
    <property type="term" value="F:RNA polymerase II cis-regulatory region sequence-specific DNA binding"/>
    <property type="evidence" value="ECO:0000318"/>
    <property type="project" value="GO_Central"/>
</dbReference>
<reference evidence="3 4" key="1">
    <citation type="journal article" date="2006" name="Nature">
        <title>Global trends of whole-genome duplications revealed by the ciliate Paramecium tetraurelia.</title>
        <authorList>
            <consortium name="Genoscope"/>
            <person name="Aury J.-M."/>
            <person name="Jaillon O."/>
            <person name="Duret L."/>
            <person name="Noel B."/>
            <person name="Jubin C."/>
            <person name="Porcel B.M."/>
            <person name="Segurens B."/>
            <person name="Daubin V."/>
            <person name="Anthouard V."/>
            <person name="Aiach N."/>
            <person name="Arnaiz O."/>
            <person name="Billaut A."/>
            <person name="Beisson J."/>
            <person name="Blanc I."/>
            <person name="Bouhouche K."/>
            <person name="Camara F."/>
            <person name="Duharcourt S."/>
            <person name="Guigo R."/>
            <person name="Gogendeau D."/>
            <person name="Katinka M."/>
            <person name="Keller A.-M."/>
            <person name="Kissmehl R."/>
            <person name="Klotz C."/>
            <person name="Koll F."/>
            <person name="Le Moue A."/>
            <person name="Lepere C."/>
            <person name="Malinsky S."/>
            <person name="Nowacki M."/>
            <person name="Nowak J.K."/>
            <person name="Plattner H."/>
            <person name="Poulain J."/>
            <person name="Ruiz F."/>
            <person name="Serrano V."/>
            <person name="Zagulski M."/>
            <person name="Dessen P."/>
            <person name="Betermier M."/>
            <person name="Weissenbach J."/>
            <person name="Scarpelli C."/>
            <person name="Schachter V."/>
            <person name="Sperling L."/>
            <person name="Meyer E."/>
            <person name="Cohen J."/>
            <person name="Wincker P."/>
        </authorList>
    </citation>
    <scope>NUCLEOTIDE SEQUENCE [LARGE SCALE GENOMIC DNA]</scope>
    <source>
        <strain evidence="3 4">Stock d4-2</strain>
    </source>
</reference>
<feature type="domain" description="Myb-like" evidence="1">
    <location>
        <begin position="155"/>
        <end position="217"/>
    </location>
</feature>
<dbReference type="STRING" id="5888.A0D679"/>
<evidence type="ECO:0000313" key="4">
    <source>
        <dbReference type="Proteomes" id="UP000000600"/>
    </source>
</evidence>
<feature type="domain" description="Myb-like" evidence="1">
    <location>
        <begin position="218"/>
        <end position="269"/>
    </location>
</feature>
<dbReference type="GO" id="GO:0005634">
    <property type="term" value="C:nucleus"/>
    <property type="evidence" value="ECO:0000318"/>
    <property type="project" value="GO_Central"/>
</dbReference>
<sequence length="524" mass="62393">MNPQKITKNKNDHHVPSNFEMEDLMVVSQEIAIKEFYHFIEKTSFIQENFEMLSKVGDNLRLDFKDWPTAEQAIALFELNLQNGRKKSIKWSETEKKLFYWIVIRYCLHKGLKDNRFIVNDLLTLQKYEEWREISKIVLGRNAHQCRLKWEQRYRVPLSQIPWTEQEDQLLFSVHEEFMKSGRENKWSQIAKEIFKRSSTKVFRQPKQCRERWINRLDPNISNVPWDKQQEIDLLKMILIRGKKWSELSILYGRARTENTLKNKYNSLIKREIQKQEINCINPILFEKVQTLRQSYSKKYGIATPIEEIDNFECQFILLAIKNLYVELYLQDGKIAEAQKINNDEFFDYLPDDYLQVNTNQRFLYKKNLNIKKVDSNFYAKNDHSSLVIFNKRNKRIYLTPYNVLDFSDIILNTILKRVNLDNNALKNVKEQSSSINQPNFILANQQNCIIPFQQMLHNYVFVPNCFAQSISSQTSNSFQFCTLQQSQQYDQLRSIDLSYLNNQKDLINSIGVDIKTVDSSDEI</sequence>
<dbReference type="SMART" id="SM00717">
    <property type="entry name" value="SANT"/>
    <property type="match status" value="3"/>
</dbReference>
<dbReference type="PANTHER" id="PTHR45614">
    <property type="entry name" value="MYB PROTEIN-RELATED"/>
    <property type="match status" value="1"/>
</dbReference>
<dbReference type="RefSeq" id="XP_001445943.1">
    <property type="nucleotide sequence ID" value="XM_001445906.1"/>
</dbReference>
<organism evidence="3 4">
    <name type="scientific">Paramecium tetraurelia</name>
    <dbReference type="NCBI Taxonomy" id="5888"/>
    <lineage>
        <taxon>Eukaryota</taxon>
        <taxon>Sar</taxon>
        <taxon>Alveolata</taxon>
        <taxon>Ciliophora</taxon>
        <taxon>Intramacronucleata</taxon>
        <taxon>Oligohymenophorea</taxon>
        <taxon>Peniculida</taxon>
        <taxon>Parameciidae</taxon>
        <taxon>Paramecium</taxon>
    </lineage>
</organism>
<dbReference type="AlphaFoldDB" id="A0D679"/>
<dbReference type="eggNOG" id="KOG0048">
    <property type="taxonomic scope" value="Eukaryota"/>
</dbReference>
<dbReference type="HOGENOM" id="CLU_520207_0_0_1"/>
<dbReference type="Pfam" id="PF13921">
    <property type="entry name" value="Myb_DNA-bind_6"/>
    <property type="match status" value="1"/>
</dbReference>
<feature type="domain" description="Myb-like" evidence="1">
    <location>
        <begin position="83"/>
        <end position="154"/>
    </location>
</feature>
<gene>
    <name evidence="3" type="ORF">GSPATT00013976001</name>
</gene>